<sequence length="113" mass="12911">MVSSSSSFLSDSSSTSSPTTRTRPFLSFPYPTPLFRFPRIPLSNTTLRLRLRVSSSQQENYGSSELFQRNNSIADFMRFKRGTDGGSGELQTALVRYMKKFPWSLLRPFLQVE</sequence>
<keyword evidence="3" id="KW-1185">Reference proteome</keyword>
<evidence type="ECO:0000313" key="2">
    <source>
        <dbReference type="EMBL" id="KAK7265658.1"/>
    </source>
</evidence>
<reference evidence="2 3" key="1">
    <citation type="submission" date="2024-01" db="EMBL/GenBank/DDBJ databases">
        <title>The genomes of 5 underutilized Papilionoideae crops provide insights into root nodulation and disease resistance.</title>
        <authorList>
            <person name="Yuan L."/>
        </authorList>
    </citation>
    <scope>NUCLEOTIDE SEQUENCE [LARGE SCALE GENOMIC DNA]</scope>
    <source>
        <strain evidence="2">LY-2023</strain>
        <tissue evidence="2">Leaf</tissue>
    </source>
</reference>
<gene>
    <name evidence="2" type="ORF">RJT34_33281</name>
</gene>
<protein>
    <submittedName>
        <fullName evidence="2">Uncharacterized protein</fullName>
    </submittedName>
</protein>
<organism evidence="2 3">
    <name type="scientific">Clitoria ternatea</name>
    <name type="common">Butterfly pea</name>
    <dbReference type="NCBI Taxonomy" id="43366"/>
    <lineage>
        <taxon>Eukaryota</taxon>
        <taxon>Viridiplantae</taxon>
        <taxon>Streptophyta</taxon>
        <taxon>Embryophyta</taxon>
        <taxon>Tracheophyta</taxon>
        <taxon>Spermatophyta</taxon>
        <taxon>Magnoliopsida</taxon>
        <taxon>eudicotyledons</taxon>
        <taxon>Gunneridae</taxon>
        <taxon>Pentapetalae</taxon>
        <taxon>rosids</taxon>
        <taxon>fabids</taxon>
        <taxon>Fabales</taxon>
        <taxon>Fabaceae</taxon>
        <taxon>Papilionoideae</taxon>
        <taxon>50 kb inversion clade</taxon>
        <taxon>NPAAA clade</taxon>
        <taxon>indigoferoid/millettioid clade</taxon>
        <taxon>Phaseoleae</taxon>
        <taxon>Clitoria</taxon>
    </lineage>
</organism>
<evidence type="ECO:0000313" key="3">
    <source>
        <dbReference type="Proteomes" id="UP001359559"/>
    </source>
</evidence>
<evidence type="ECO:0000256" key="1">
    <source>
        <dbReference type="SAM" id="MobiDB-lite"/>
    </source>
</evidence>
<dbReference type="Proteomes" id="UP001359559">
    <property type="component" value="Unassembled WGS sequence"/>
</dbReference>
<dbReference type="PANTHER" id="PTHR35757:SF1">
    <property type="entry name" value="THERMOSOME SUBUNIT GAMMA"/>
    <property type="match status" value="1"/>
</dbReference>
<feature type="region of interest" description="Disordered" evidence="1">
    <location>
        <begin position="1"/>
        <end position="26"/>
    </location>
</feature>
<dbReference type="PANTHER" id="PTHR35757">
    <property type="entry name" value="THERMOSOME SUBUNIT GAMMA"/>
    <property type="match status" value="1"/>
</dbReference>
<name>A0AAN9I330_CLITE</name>
<comment type="caution">
    <text evidence="2">The sequence shown here is derived from an EMBL/GenBank/DDBJ whole genome shotgun (WGS) entry which is preliminary data.</text>
</comment>
<proteinExistence type="predicted"/>
<dbReference type="EMBL" id="JAYKXN010000008">
    <property type="protein sequence ID" value="KAK7265658.1"/>
    <property type="molecule type" value="Genomic_DNA"/>
</dbReference>
<dbReference type="AlphaFoldDB" id="A0AAN9I330"/>
<accession>A0AAN9I330</accession>